<dbReference type="Proteomes" id="UP000176339">
    <property type="component" value="Unassembled WGS sequence"/>
</dbReference>
<dbReference type="NCBIfam" id="TIGR02532">
    <property type="entry name" value="IV_pilin_GFxxxE"/>
    <property type="match status" value="1"/>
</dbReference>
<evidence type="ECO:0000256" key="4">
    <source>
        <dbReference type="ARBA" id="ARBA00022989"/>
    </source>
</evidence>
<dbReference type="GO" id="GO:0015628">
    <property type="term" value="P:protein secretion by the type II secretion system"/>
    <property type="evidence" value="ECO:0007669"/>
    <property type="project" value="InterPro"/>
</dbReference>
<sequence length="164" mass="18115">MNKSTFHIRHSTFQTGFTLIELLVVIAIVGLLSSMILIALNISRIRSRDTRRVADMKQVKTGLDLYLNEGGGYPPDSVWIPGELISCTSAFTRVPNDPGAPVYEYAYAANGSSVDSECIGNPTVYSGYRLDFYMENKDGFYYMNEDGNVFTAAGVSVSWDSLLD</sequence>
<evidence type="ECO:0000256" key="6">
    <source>
        <dbReference type="SAM" id="Phobius"/>
    </source>
</evidence>
<dbReference type="InterPro" id="IPR000983">
    <property type="entry name" value="Bac_GSPG_pilin"/>
</dbReference>
<keyword evidence="3 6" id="KW-0812">Transmembrane</keyword>
<gene>
    <name evidence="7" type="ORF">A2846_00725</name>
</gene>
<dbReference type="Pfam" id="PF07963">
    <property type="entry name" value="N_methyl"/>
    <property type="match status" value="1"/>
</dbReference>
<dbReference type="AlphaFoldDB" id="A0A1F5NYW2"/>
<dbReference type="GO" id="GO:0016020">
    <property type="term" value="C:membrane"/>
    <property type="evidence" value="ECO:0007669"/>
    <property type="project" value="UniProtKB-SubCell"/>
</dbReference>
<reference evidence="7 8" key="1">
    <citation type="journal article" date="2016" name="Nat. Commun.">
        <title>Thousands of microbial genomes shed light on interconnected biogeochemical processes in an aquifer system.</title>
        <authorList>
            <person name="Anantharaman K."/>
            <person name="Brown C.T."/>
            <person name="Hug L.A."/>
            <person name="Sharon I."/>
            <person name="Castelle C.J."/>
            <person name="Probst A.J."/>
            <person name="Thomas B.C."/>
            <person name="Singh A."/>
            <person name="Wilkins M.J."/>
            <person name="Karaoz U."/>
            <person name="Brodie E.L."/>
            <person name="Williams K.H."/>
            <person name="Hubbard S.S."/>
            <person name="Banfield J.F."/>
        </authorList>
    </citation>
    <scope>NUCLEOTIDE SEQUENCE [LARGE SCALE GENOMIC DNA]</scope>
</reference>
<comment type="caution">
    <text evidence="7">The sequence shown here is derived from an EMBL/GenBank/DDBJ whole genome shotgun (WGS) entry which is preliminary data.</text>
</comment>
<name>A0A1F5NYW2_9BACT</name>
<comment type="subcellular location">
    <subcellularLocation>
        <location evidence="1">Membrane</location>
        <topology evidence="1">Single-pass membrane protein</topology>
    </subcellularLocation>
</comment>
<keyword evidence="2" id="KW-0488">Methylation</keyword>
<proteinExistence type="predicted"/>
<dbReference type="InterPro" id="IPR045584">
    <property type="entry name" value="Pilin-like"/>
</dbReference>
<evidence type="ECO:0008006" key="9">
    <source>
        <dbReference type="Google" id="ProtNLM"/>
    </source>
</evidence>
<dbReference type="InterPro" id="IPR012902">
    <property type="entry name" value="N_methyl_site"/>
</dbReference>
<dbReference type="Gene3D" id="3.30.700.10">
    <property type="entry name" value="Glycoprotein, Type 4 Pilin"/>
    <property type="match status" value="1"/>
</dbReference>
<protein>
    <recommendedName>
        <fullName evidence="9">Type II secretion system protein GspG C-terminal domain-containing protein</fullName>
    </recommendedName>
</protein>
<dbReference type="PRINTS" id="PR00813">
    <property type="entry name" value="BCTERIALGSPG"/>
</dbReference>
<evidence type="ECO:0000256" key="1">
    <source>
        <dbReference type="ARBA" id="ARBA00004167"/>
    </source>
</evidence>
<dbReference type="PANTHER" id="PTHR30093">
    <property type="entry name" value="GENERAL SECRETION PATHWAY PROTEIN G"/>
    <property type="match status" value="1"/>
</dbReference>
<keyword evidence="4 6" id="KW-1133">Transmembrane helix</keyword>
<evidence type="ECO:0000313" key="7">
    <source>
        <dbReference type="EMBL" id="OGE82831.1"/>
    </source>
</evidence>
<dbReference type="GO" id="GO:0015627">
    <property type="term" value="C:type II protein secretion system complex"/>
    <property type="evidence" value="ECO:0007669"/>
    <property type="project" value="InterPro"/>
</dbReference>
<accession>A0A1F5NYW2</accession>
<dbReference type="EMBL" id="MFEN01000064">
    <property type="protein sequence ID" value="OGE82831.1"/>
    <property type="molecule type" value="Genomic_DNA"/>
</dbReference>
<evidence type="ECO:0000256" key="5">
    <source>
        <dbReference type="ARBA" id="ARBA00023136"/>
    </source>
</evidence>
<dbReference type="PROSITE" id="PS00409">
    <property type="entry name" value="PROKAR_NTER_METHYL"/>
    <property type="match status" value="1"/>
</dbReference>
<organism evidence="7 8">
    <name type="scientific">Candidatus Doudnabacteria bacterium RIFCSPHIGHO2_01_FULL_49_9</name>
    <dbReference type="NCBI Taxonomy" id="1817827"/>
    <lineage>
        <taxon>Bacteria</taxon>
        <taxon>Candidatus Doudnaibacteriota</taxon>
    </lineage>
</organism>
<dbReference type="SUPFAM" id="SSF54523">
    <property type="entry name" value="Pili subunits"/>
    <property type="match status" value="1"/>
</dbReference>
<evidence type="ECO:0000256" key="2">
    <source>
        <dbReference type="ARBA" id="ARBA00022481"/>
    </source>
</evidence>
<evidence type="ECO:0000256" key="3">
    <source>
        <dbReference type="ARBA" id="ARBA00022692"/>
    </source>
</evidence>
<keyword evidence="5 6" id="KW-0472">Membrane</keyword>
<dbReference type="PANTHER" id="PTHR30093:SF44">
    <property type="entry name" value="TYPE II SECRETION SYSTEM CORE PROTEIN G"/>
    <property type="match status" value="1"/>
</dbReference>
<feature type="transmembrane region" description="Helical" evidence="6">
    <location>
        <begin position="20"/>
        <end position="42"/>
    </location>
</feature>
<evidence type="ECO:0000313" key="8">
    <source>
        <dbReference type="Proteomes" id="UP000176339"/>
    </source>
</evidence>